<reference evidence="1 2" key="1">
    <citation type="submission" date="2024-06" db="EMBL/GenBank/DDBJ databases">
        <title>The Natural Products Discovery Center: Release of the First 8490 Sequenced Strains for Exploring Actinobacteria Biosynthetic Diversity.</title>
        <authorList>
            <person name="Kalkreuter E."/>
            <person name="Kautsar S.A."/>
            <person name="Yang D."/>
            <person name="Bader C.D."/>
            <person name="Teijaro C.N."/>
            <person name="Fluegel L."/>
            <person name="Davis C.M."/>
            <person name="Simpson J.R."/>
            <person name="Lauterbach L."/>
            <person name="Steele A.D."/>
            <person name="Gui C."/>
            <person name="Meng S."/>
            <person name="Li G."/>
            <person name="Viehrig K."/>
            <person name="Ye F."/>
            <person name="Su P."/>
            <person name="Kiefer A.F."/>
            <person name="Nichols A."/>
            <person name="Cepeda A.J."/>
            <person name="Yan W."/>
            <person name="Fan B."/>
            <person name="Jiang Y."/>
            <person name="Adhikari A."/>
            <person name="Zheng C.-J."/>
            <person name="Schuster L."/>
            <person name="Cowan T.M."/>
            <person name="Smanski M.J."/>
            <person name="Chevrette M.G."/>
            <person name="De Carvalho L.P.S."/>
            <person name="Shen B."/>
        </authorList>
    </citation>
    <scope>NUCLEOTIDE SEQUENCE [LARGE SCALE GENOMIC DNA]</scope>
    <source>
        <strain evidence="1 2">NPDC000234</strain>
    </source>
</reference>
<sequence>MSGSARPGPAVYRLLPSLSGYGTLRLNGTDESLLMRWQRLGGEEGRPTGVRAE</sequence>
<comment type="caution">
    <text evidence="1">The sequence shown here is derived from an EMBL/GenBank/DDBJ whole genome shotgun (WGS) entry which is preliminary data.</text>
</comment>
<dbReference type="RefSeq" id="WP_350782299.1">
    <property type="nucleotide sequence ID" value="NZ_JBEPEK010000120.1"/>
</dbReference>
<evidence type="ECO:0000313" key="2">
    <source>
        <dbReference type="Proteomes" id="UP001474181"/>
    </source>
</evidence>
<keyword evidence="2" id="KW-1185">Reference proteome</keyword>
<dbReference type="Proteomes" id="UP001474181">
    <property type="component" value="Unassembled WGS sequence"/>
</dbReference>
<protein>
    <submittedName>
        <fullName evidence="1">Uncharacterized protein</fullName>
    </submittedName>
</protein>
<organism evidence="1 2">
    <name type="scientific">Streptomyces hyaluromycini</name>
    <dbReference type="NCBI Taxonomy" id="1377993"/>
    <lineage>
        <taxon>Bacteria</taxon>
        <taxon>Bacillati</taxon>
        <taxon>Actinomycetota</taxon>
        <taxon>Actinomycetes</taxon>
        <taxon>Kitasatosporales</taxon>
        <taxon>Streptomycetaceae</taxon>
        <taxon>Streptomyces</taxon>
    </lineage>
</organism>
<dbReference type="EMBL" id="JBEPEK010000120">
    <property type="protein sequence ID" value="MER7181478.1"/>
    <property type="molecule type" value="Genomic_DNA"/>
</dbReference>
<accession>A0ABV1WXG2</accession>
<name>A0ABV1WXG2_9ACTN</name>
<gene>
    <name evidence="1" type="ORF">ABT404_18675</name>
</gene>
<evidence type="ECO:0000313" key="1">
    <source>
        <dbReference type="EMBL" id="MER7181478.1"/>
    </source>
</evidence>
<proteinExistence type="predicted"/>